<reference evidence="10" key="1">
    <citation type="submission" date="2017-09" db="EMBL/GenBank/DDBJ databases">
        <authorList>
            <person name="Zhang Y."/>
            <person name="Huang X."/>
            <person name="Liu J."/>
            <person name="Lu L."/>
            <person name="Peng K."/>
        </authorList>
    </citation>
    <scope>NUCLEOTIDE SEQUENCE [LARGE SCALE GENOMIC DNA]</scope>
    <source>
        <strain evidence="10">S-XJ-1</strain>
    </source>
</reference>
<dbReference type="PRINTS" id="PR00032">
    <property type="entry name" value="HTHARAC"/>
</dbReference>
<evidence type="ECO:0000256" key="4">
    <source>
        <dbReference type="ARBA" id="ARBA00023163"/>
    </source>
</evidence>
<dbReference type="Proteomes" id="UP000218810">
    <property type="component" value="Unassembled WGS sequence"/>
</dbReference>
<dbReference type="SMART" id="SM00342">
    <property type="entry name" value="HTH_ARAC"/>
    <property type="match status" value="1"/>
</dbReference>
<name>A0A2A2WLV5_9ACTN</name>
<evidence type="ECO:0000256" key="3">
    <source>
        <dbReference type="ARBA" id="ARBA00023125"/>
    </source>
</evidence>
<evidence type="ECO:0000259" key="8">
    <source>
        <dbReference type="PROSITE" id="PS01124"/>
    </source>
</evidence>
<dbReference type="SUPFAM" id="SSF51182">
    <property type="entry name" value="RmlC-like cupins"/>
    <property type="match status" value="1"/>
</dbReference>
<dbReference type="InterPro" id="IPR003313">
    <property type="entry name" value="AraC-bd"/>
</dbReference>
<keyword evidence="1" id="KW-0678">Repressor</keyword>
<dbReference type="EMBL" id="NTGA01000028">
    <property type="protein sequence ID" value="PAY22170.1"/>
    <property type="molecule type" value="Genomic_DNA"/>
</dbReference>
<dbReference type="PANTHER" id="PTHR11019">
    <property type="entry name" value="HTH-TYPE TRANSCRIPTIONAL REGULATOR NIMR"/>
    <property type="match status" value="1"/>
</dbReference>
<dbReference type="InterPro" id="IPR018062">
    <property type="entry name" value="HTH_AraC-typ_CS"/>
</dbReference>
<dbReference type="GO" id="GO:0003700">
    <property type="term" value="F:DNA-binding transcription factor activity"/>
    <property type="evidence" value="ECO:0007669"/>
    <property type="project" value="InterPro"/>
</dbReference>
<sequence>MTTITGRPDQRSGEPVGQNRFMTGTSTARRGDVETRTLPIYAAGDAVMPFAITGMDELVARDIEWEPHSHPTHELLWNRSGASTVTIGARTWSITPSVGLWIPAGVLHSAATPAGTWYRTAHVDVRTDSPLPTEPVAVEVTPLLTLLLERLVDQTLGTRSRELTEQMVFDLLEPSPHALLVQRPDSELLRPIVTALESHPGDDRSLTEWAARLGVSERTVTRAFRAETGLSFGAWQAAFRAQHASVLLGSGVPVDEVAERVGYRSASAFGAAFRRTTGLTPGQFRPAPISAPGHATLSALASGRTRLADQSPQ</sequence>
<dbReference type="InterPro" id="IPR014710">
    <property type="entry name" value="RmlC-like_jellyroll"/>
</dbReference>
<keyword evidence="3" id="KW-0238">DNA-binding</keyword>
<proteinExistence type="predicted"/>
<dbReference type="PANTHER" id="PTHR11019:SF199">
    <property type="entry name" value="HTH-TYPE TRANSCRIPTIONAL REGULATOR NIMR"/>
    <property type="match status" value="1"/>
</dbReference>
<feature type="domain" description="HTH araC/xylS-type" evidence="8">
    <location>
        <begin position="190"/>
        <end position="287"/>
    </location>
</feature>
<keyword evidence="2" id="KW-0805">Transcription regulation</keyword>
<dbReference type="InterPro" id="IPR011051">
    <property type="entry name" value="RmlC_Cupin_sf"/>
</dbReference>
<dbReference type="InterPro" id="IPR020449">
    <property type="entry name" value="Tscrpt_reg_AraC-type_HTH"/>
</dbReference>
<keyword evidence="10" id="KW-1185">Reference proteome</keyword>
<evidence type="ECO:0000313" key="9">
    <source>
        <dbReference type="EMBL" id="PAY22170.1"/>
    </source>
</evidence>
<keyword evidence="4" id="KW-0804">Transcription</keyword>
<dbReference type="GO" id="GO:0043565">
    <property type="term" value="F:sequence-specific DNA binding"/>
    <property type="evidence" value="ECO:0007669"/>
    <property type="project" value="InterPro"/>
</dbReference>
<dbReference type="Gene3D" id="2.60.120.10">
    <property type="entry name" value="Jelly Rolls"/>
    <property type="match status" value="1"/>
</dbReference>
<evidence type="ECO:0000256" key="7">
    <source>
        <dbReference type="SAM" id="MobiDB-lite"/>
    </source>
</evidence>
<dbReference type="FunFam" id="1.10.10.60:FF:000132">
    <property type="entry name" value="AraC family transcriptional regulator"/>
    <property type="match status" value="1"/>
</dbReference>
<gene>
    <name evidence="9" type="ORF">CEY15_14975</name>
</gene>
<dbReference type="OrthoDB" id="2039152at2"/>
<comment type="caution">
    <text evidence="9">The sequence shown here is derived from an EMBL/GenBank/DDBJ whole genome shotgun (WGS) entry which is preliminary data.</text>
</comment>
<dbReference type="SUPFAM" id="SSF46689">
    <property type="entry name" value="Homeodomain-like"/>
    <property type="match status" value="1"/>
</dbReference>
<dbReference type="Gene3D" id="1.10.10.60">
    <property type="entry name" value="Homeodomain-like"/>
    <property type="match status" value="1"/>
</dbReference>
<evidence type="ECO:0000256" key="1">
    <source>
        <dbReference type="ARBA" id="ARBA00022491"/>
    </source>
</evidence>
<dbReference type="Pfam" id="PF02311">
    <property type="entry name" value="AraC_binding"/>
    <property type="match status" value="1"/>
</dbReference>
<accession>A0A2A2WLV5</accession>
<evidence type="ECO:0000256" key="5">
    <source>
        <dbReference type="ARBA" id="ARBA00074140"/>
    </source>
</evidence>
<organism evidence="9 10">
    <name type="scientific">Dietzia natronolimnaea</name>
    <dbReference type="NCBI Taxonomy" id="161920"/>
    <lineage>
        <taxon>Bacteria</taxon>
        <taxon>Bacillati</taxon>
        <taxon>Actinomycetota</taxon>
        <taxon>Actinomycetes</taxon>
        <taxon>Mycobacteriales</taxon>
        <taxon>Dietziaceae</taxon>
        <taxon>Dietzia</taxon>
    </lineage>
</organism>
<evidence type="ECO:0000313" key="10">
    <source>
        <dbReference type="Proteomes" id="UP000218810"/>
    </source>
</evidence>
<dbReference type="AlphaFoldDB" id="A0A2A2WLV5"/>
<protein>
    <recommendedName>
        <fullName evidence="5">HTH-type transcriptional regulator RipA</fullName>
    </recommendedName>
    <alternativeName>
        <fullName evidence="6">Repressor of iron proteins A</fullName>
    </alternativeName>
</protein>
<dbReference type="InterPro" id="IPR009057">
    <property type="entry name" value="Homeodomain-like_sf"/>
</dbReference>
<feature type="region of interest" description="Disordered" evidence="7">
    <location>
        <begin position="1"/>
        <end position="29"/>
    </location>
</feature>
<dbReference type="InterPro" id="IPR018060">
    <property type="entry name" value="HTH_AraC"/>
</dbReference>
<evidence type="ECO:0000256" key="2">
    <source>
        <dbReference type="ARBA" id="ARBA00023015"/>
    </source>
</evidence>
<dbReference type="PROSITE" id="PS01124">
    <property type="entry name" value="HTH_ARAC_FAMILY_2"/>
    <property type="match status" value="1"/>
</dbReference>
<dbReference type="Pfam" id="PF12833">
    <property type="entry name" value="HTH_18"/>
    <property type="match status" value="1"/>
</dbReference>
<dbReference type="PROSITE" id="PS00041">
    <property type="entry name" value="HTH_ARAC_FAMILY_1"/>
    <property type="match status" value="1"/>
</dbReference>
<evidence type="ECO:0000256" key="6">
    <source>
        <dbReference type="ARBA" id="ARBA00079449"/>
    </source>
</evidence>